<dbReference type="Pfam" id="PF13564">
    <property type="entry name" value="DoxX_2"/>
    <property type="match status" value="1"/>
</dbReference>
<comment type="caution">
    <text evidence="7">The sequence shown here is derived from an EMBL/GenBank/DDBJ whole genome shotgun (WGS) entry which is preliminary data.</text>
</comment>
<dbReference type="Proteomes" id="UP000481583">
    <property type="component" value="Unassembled WGS sequence"/>
</dbReference>
<feature type="chain" id="PRO_5026321939" evidence="6">
    <location>
        <begin position="21"/>
        <end position="115"/>
    </location>
</feature>
<keyword evidence="2 5" id="KW-0812">Transmembrane</keyword>
<keyword evidence="4 5" id="KW-0472">Membrane</keyword>
<feature type="transmembrane region" description="Helical" evidence="5">
    <location>
        <begin position="49"/>
        <end position="80"/>
    </location>
</feature>
<sequence>MFIAYAVVAALLTVALAASAKATFATDGQVAADLTRMGVPKAWLPRLAAVKLAGAAGLLAGLAVPLVGVAAAVGVALFFAGAVATHLRARDYTFAPAAVLGALAVAALALRVVSA</sequence>
<keyword evidence="6" id="KW-0732">Signal</keyword>
<dbReference type="EMBL" id="JAAKZV010000115">
    <property type="protein sequence ID" value="NGN66887.1"/>
    <property type="molecule type" value="Genomic_DNA"/>
</dbReference>
<feature type="signal peptide" evidence="6">
    <location>
        <begin position="1"/>
        <end position="20"/>
    </location>
</feature>
<evidence type="ECO:0000256" key="4">
    <source>
        <dbReference type="ARBA" id="ARBA00023136"/>
    </source>
</evidence>
<evidence type="ECO:0000313" key="8">
    <source>
        <dbReference type="Proteomes" id="UP000481583"/>
    </source>
</evidence>
<organism evidence="7 8">
    <name type="scientific">Streptomyces coryli</name>
    <dbReference type="NCBI Taxonomy" id="1128680"/>
    <lineage>
        <taxon>Bacteria</taxon>
        <taxon>Bacillati</taxon>
        <taxon>Actinomycetota</taxon>
        <taxon>Actinomycetes</taxon>
        <taxon>Kitasatosporales</taxon>
        <taxon>Streptomycetaceae</taxon>
        <taxon>Streptomyces</taxon>
    </lineage>
</organism>
<keyword evidence="8" id="KW-1185">Reference proteome</keyword>
<proteinExistence type="predicted"/>
<feature type="transmembrane region" description="Helical" evidence="5">
    <location>
        <begin position="92"/>
        <end position="113"/>
    </location>
</feature>
<evidence type="ECO:0000256" key="3">
    <source>
        <dbReference type="ARBA" id="ARBA00022989"/>
    </source>
</evidence>
<dbReference type="RefSeq" id="WP_165240192.1">
    <property type="nucleotide sequence ID" value="NZ_JAAKZV010000115.1"/>
</dbReference>
<dbReference type="GO" id="GO:0016020">
    <property type="term" value="C:membrane"/>
    <property type="evidence" value="ECO:0007669"/>
    <property type="project" value="UniProtKB-SubCell"/>
</dbReference>
<evidence type="ECO:0000256" key="1">
    <source>
        <dbReference type="ARBA" id="ARBA00004141"/>
    </source>
</evidence>
<dbReference type="InterPro" id="IPR032808">
    <property type="entry name" value="DoxX"/>
</dbReference>
<evidence type="ECO:0000256" key="6">
    <source>
        <dbReference type="SAM" id="SignalP"/>
    </source>
</evidence>
<name>A0A6G4U6G4_9ACTN</name>
<dbReference type="AlphaFoldDB" id="A0A6G4U6G4"/>
<reference evidence="7 8" key="1">
    <citation type="submission" date="2020-02" db="EMBL/GenBank/DDBJ databases">
        <title>Whole-genome analyses of novel actinobacteria.</title>
        <authorList>
            <person name="Sahin N."/>
        </authorList>
    </citation>
    <scope>NUCLEOTIDE SEQUENCE [LARGE SCALE GENOMIC DNA]</scope>
    <source>
        <strain evidence="7 8">A7024</strain>
    </source>
</reference>
<accession>A0A6G4U6G4</accession>
<evidence type="ECO:0000256" key="5">
    <source>
        <dbReference type="SAM" id="Phobius"/>
    </source>
</evidence>
<gene>
    <name evidence="7" type="ORF">G5C51_23640</name>
</gene>
<keyword evidence="3 5" id="KW-1133">Transmembrane helix</keyword>
<evidence type="ECO:0000256" key="2">
    <source>
        <dbReference type="ARBA" id="ARBA00022692"/>
    </source>
</evidence>
<evidence type="ECO:0000313" key="7">
    <source>
        <dbReference type="EMBL" id="NGN66887.1"/>
    </source>
</evidence>
<comment type="subcellular location">
    <subcellularLocation>
        <location evidence="1">Membrane</location>
        <topology evidence="1">Multi-pass membrane protein</topology>
    </subcellularLocation>
</comment>
<protein>
    <submittedName>
        <fullName evidence="7">DoxX family protein</fullName>
    </submittedName>
</protein>